<dbReference type="OrthoDB" id="3365917at2759"/>
<gene>
    <name evidence="2" type="ORF">EXIGLDRAFT_649755</name>
</gene>
<dbReference type="Proteomes" id="UP000077266">
    <property type="component" value="Unassembled WGS sequence"/>
</dbReference>
<protein>
    <submittedName>
        <fullName evidence="2">Uncharacterized protein</fullName>
    </submittedName>
</protein>
<feature type="region of interest" description="Disordered" evidence="1">
    <location>
        <begin position="18"/>
        <end position="120"/>
    </location>
</feature>
<dbReference type="STRING" id="1314781.A0A166AA80"/>
<evidence type="ECO:0000256" key="1">
    <source>
        <dbReference type="SAM" id="MobiDB-lite"/>
    </source>
</evidence>
<evidence type="ECO:0000313" key="2">
    <source>
        <dbReference type="EMBL" id="KZV90009.1"/>
    </source>
</evidence>
<keyword evidence="3" id="KW-1185">Reference proteome</keyword>
<sequence length="349" mass="35284">MHIASRDGTSRSIQVLERRKGGGGHGSAEGGGSTGGVSEGGAGVGEGGGSGGGSGTGVVGHGSSVTEGQSTDAPGSFPVSGVRSSSSGSHLSAIPAGPGDSKVSVIPAGQPFAGQNQGGGTRALVVGSQTYGSGYAGSAQSVRGVDPSRGFPFYFWPVVWFHPVHHTPTYLYASQYGSASNSSRPGGPQQQLRLQTAIVGGTPANATTFHLIADSSTIKALIPKITSDCTGPGKLQTPLSTPTAYTGTSLSDPQPEQAVLYFRGSTVVLTNDGFNNTAALNDTQGNETVYKPTDAAAPLYTCLQTSIAKNVPLIQNVPNPSTSTSTAFAASTPSTIVLWTLFMFLLSMT</sequence>
<organism evidence="2 3">
    <name type="scientific">Exidia glandulosa HHB12029</name>
    <dbReference type="NCBI Taxonomy" id="1314781"/>
    <lineage>
        <taxon>Eukaryota</taxon>
        <taxon>Fungi</taxon>
        <taxon>Dikarya</taxon>
        <taxon>Basidiomycota</taxon>
        <taxon>Agaricomycotina</taxon>
        <taxon>Agaricomycetes</taxon>
        <taxon>Auriculariales</taxon>
        <taxon>Exidiaceae</taxon>
        <taxon>Exidia</taxon>
    </lineage>
</organism>
<proteinExistence type="predicted"/>
<dbReference type="AlphaFoldDB" id="A0A166AA80"/>
<name>A0A166AA80_EXIGL</name>
<reference evidence="2 3" key="1">
    <citation type="journal article" date="2016" name="Mol. Biol. Evol.">
        <title>Comparative Genomics of Early-Diverging Mushroom-Forming Fungi Provides Insights into the Origins of Lignocellulose Decay Capabilities.</title>
        <authorList>
            <person name="Nagy L.G."/>
            <person name="Riley R."/>
            <person name="Tritt A."/>
            <person name="Adam C."/>
            <person name="Daum C."/>
            <person name="Floudas D."/>
            <person name="Sun H."/>
            <person name="Yadav J.S."/>
            <person name="Pangilinan J."/>
            <person name="Larsson K.H."/>
            <person name="Matsuura K."/>
            <person name="Barry K."/>
            <person name="Labutti K."/>
            <person name="Kuo R."/>
            <person name="Ohm R.A."/>
            <person name="Bhattacharya S.S."/>
            <person name="Shirouzu T."/>
            <person name="Yoshinaga Y."/>
            <person name="Martin F.M."/>
            <person name="Grigoriev I.V."/>
            <person name="Hibbett D.S."/>
        </authorList>
    </citation>
    <scope>NUCLEOTIDE SEQUENCE [LARGE SCALE GENOMIC DNA]</scope>
    <source>
        <strain evidence="2 3">HHB12029</strain>
    </source>
</reference>
<feature type="compositionally biased region" description="Gly residues" evidence="1">
    <location>
        <begin position="23"/>
        <end position="60"/>
    </location>
</feature>
<feature type="compositionally biased region" description="Low complexity" evidence="1">
    <location>
        <begin position="61"/>
        <end position="89"/>
    </location>
</feature>
<evidence type="ECO:0000313" key="3">
    <source>
        <dbReference type="Proteomes" id="UP000077266"/>
    </source>
</evidence>
<dbReference type="InParanoid" id="A0A166AA80"/>
<dbReference type="EMBL" id="KV426058">
    <property type="protein sequence ID" value="KZV90009.1"/>
    <property type="molecule type" value="Genomic_DNA"/>
</dbReference>
<accession>A0A166AA80</accession>